<evidence type="ECO:0000313" key="2">
    <source>
        <dbReference type="WBParaSite" id="nRc.2.0.1.t09288-RA"/>
    </source>
</evidence>
<proteinExistence type="predicted"/>
<dbReference type="AlphaFoldDB" id="A0A915I574"/>
<dbReference type="Proteomes" id="UP000887565">
    <property type="component" value="Unplaced"/>
</dbReference>
<name>A0A915I574_ROMCU</name>
<evidence type="ECO:0000313" key="1">
    <source>
        <dbReference type="Proteomes" id="UP000887565"/>
    </source>
</evidence>
<dbReference type="WBParaSite" id="nRc.2.0.1.t09288-RA">
    <property type="protein sequence ID" value="nRc.2.0.1.t09288-RA"/>
    <property type="gene ID" value="nRc.2.0.1.g09288"/>
</dbReference>
<keyword evidence="1" id="KW-1185">Reference proteome</keyword>
<accession>A0A915I574</accession>
<reference evidence="2" key="1">
    <citation type="submission" date="2022-11" db="UniProtKB">
        <authorList>
            <consortium name="WormBaseParasite"/>
        </authorList>
    </citation>
    <scope>IDENTIFICATION</scope>
</reference>
<sequence length="222" mass="24886">NLTPEDLKENYYSNENSSLLEDIGERDQWRNSKNRISGTEKTDEVTKFNDRNAAVSSTSVYDRGKGVTFHLGNLTPEYSSEQFEKKRQCRGLVNPRILEFPSKGGDTRNLTHEKAFFFLNTTATESSTSSESHIAGDTVDIKQRQEILDDKSKRESLDSFPFSKLLSPSFSSPIARRYSASADPPSVLSTTFPGLTVSHNAMQIRAPAARIMLQKTKVPNKN</sequence>
<organism evidence="1 2">
    <name type="scientific">Romanomermis culicivorax</name>
    <name type="common">Nematode worm</name>
    <dbReference type="NCBI Taxonomy" id="13658"/>
    <lineage>
        <taxon>Eukaryota</taxon>
        <taxon>Metazoa</taxon>
        <taxon>Ecdysozoa</taxon>
        <taxon>Nematoda</taxon>
        <taxon>Enoplea</taxon>
        <taxon>Dorylaimia</taxon>
        <taxon>Mermithida</taxon>
        <taxon>Mermithoidea</taxon>
        <taxon>Mermithidae</taxon>
        <taxon>Romanomermis</taxon>
    </lineage>
</organism>
<protein>
    <submittedName>
        <fullName evidence="2">Uncharacterized protein</fullName>
    </submittedName>
</protein>